<dbReference type="SUPFAM" id="SSF109604">
    <property type="entry name" value="HD-domain/PDEase-like"/>
    <property type="match status" value="1"/>
</dbReference>
<dbReference type="GO" id="GO:0005634">
    <property type="term" value="C:nucleus"/>
    <property type="evidence" value="ECO:0007669"/>
    <property type="project" value="TreeGrafter"/>
</dbReference>
<dbReference type="SMART" id="SM00471">
    <property type="entry name" value="HDc"/>
    <property type="match status" value="1"/>
</dbReference>
<dbReference type="Gene3D" id="1.10.3210.10">
    <property type="entry name" value="Hypothetical protein af1432"/>
    <property type="match status" value="1"/>
</dbReference>
<name>A0A5J4Z8C9_PORPP</name>
<dbReference type="EMBL" id="VRMN01000001">
    <property type="protein sequence ID" value="KAA8499083.1"/>
    <property type="molecule type" value="Genomic_DNA"/>
</dbReference>
<organism evidence="2 3">
    <name type="scientific">Porphyridium purpureum</name>
    <name type="common">Red alga</name>
    <name type="synonym">Porphyridium cruentum</name>
    <dbReference type="NCBI Taxonomy" id="35688"/>
    <lineage>
        <taxon>Eukaryota</taxon>
        <taxon>Rhodophyta</taxon>
        <taxon>Bangiophyceae</taxon>
        <taxon>Porphyridiales</taxon>
        <taxon>Porphyridiaceae</taxon>
        <taxon>Porphyridium</taxon>
    </lineage>
</organism>
<dbReference type="InterPro" id="IPR045509">
    <property type="entry name" value="HD_assoc_2"/>
</dbReference>
<accession>A0A5J4Z8C9</accession>
<dbReference type="PROSITE" id="PS51831">
    <property type="entry name" value="HD"/>
    <property type="match status" value="1"/>
</dbReference>
<evidence type="ECO:0000259" key="1">
    <source>
        <dbReference type="PROSITE" id="PS51831"/>
    </source>
</evidence>
<dbReference type="PANTHER" id="PTHR11373:SF4">
    <property type="entry name" value="DEOXYNUCLEOSIDE TRIPHOSPHATE TRIPHOSPHOHYDROLASE SAMHD1"/>
    <property type="match status" value="1"/>
</dbReference>
<dbReference type="Proteomes" id="UP000324585">
    <property type="component" value="Unassembled WGS sequence"/>
</dbReference>
<dbReference type="GO" id="GO:0008832">
    <property type="term" value="F:dGTPase activity"/>
    <property type="evidence" value="ECO:0007669"/>
    <property type="project" value="TreeGrafter"/>
</dbReference>
<reference evidence="3" key="1">
    <citation type="journal article" date="2019" name="Nat. Commun.">
        <title>Expansion of phycobilisome linker gene families in mesophilic red algae.</title>
        <authorList>
            <person name="Lee J."/>
            <person name="Kim D."/>
            <person name="Bhattacharya D."/>
            <person name="Yoon H.S."/>
        </authorList>
    </citation>
    <scope>NUCLEOTIDE SEQUENCE [LARGE SCALE GENOMIC DNA]</scope>
    <source>
        <strain evidence="3">CCMP 1328</strain>
    </source>
</reference>
<dbReference type="CDD" id="cd00077">
    <property type="entry name" value="HDc"/>
    <property type="match status" value="1"/>
</dbReference>
<dbReference type="AlphaFoldDB" id="A0A5J4Z8C9"/>
<dbReference type="Gene3D" id="3.30.70.2760">
    <property type="match status" value="1"/>
</dbReference>
<comment type="caution">
    <text evidence="2">The sequence shown here is derived from an EMBL/GenBank/DDBJ whole genome shotgun (WGS) entry which is preliminary data.</text>
</comment>
<dbReference type="Pfam" id="PF01966">
    <property type="entry name" value="HD"/>
    <property type="match status" value="1"/>
</dbReference>
<gene>
    <name evidence="2" type="ORF">FVE85_6668</name>
</gene>
<dbReference type="InterPro" id="IPR006674">
    <property type="entry name" value="HD_domain"/>
</dbReference>
<dbReference type="OrthoDB" id="9991235at2759"/>
<dbReference type="OMA" id="QVHGYIK"/>
<evidence type="ECO:0000313" key="2">
    <source>
        <dbReference type="EMBL" id="KAA8499083.1"/>
    </source>
</evidence>
<dbReference type="Pfam" id="PF19276">
    <property type="entry name" value="HD_assoc_2"/>
    <property type="match status" value="1"/>
</dbReference>
<keyword evidence="2" id="KW-0378">Hydrolase</keyword>
<dbReference type="PANTHER" id="PTHR11373">
    <property type="entry name" value="DEOXYNUCLEOSIDE TRIPHOSPHATE TRIPHOSPHOHYDROLASE"/>
    <property type="match status" value="1"/>
</dbReference>
<keyword evidence="3" id="KW-1185">Reference proteome</keyword>
<dbReference type="InterPro" id="IPR050135">
    <property type="entry name" value="dGTPase-like"/>
</dbReference>
<sequence length="499" mass="57344">MIRVFYVRRMDQSDMDDVRSDGGDGSARLTMPVGVSQMHASKSKLINDNVHGHYEIPAYVVECMDTEHFQRLRDISQLGTASYVFLGATHKRFAHSIGTSHLAREMMAHLYRHQLGFRQIDNEREFQEYSRLVQIAALCHDLGHGPFSHLFDNEFLTRRGVADVPQLHHEARSLMILHDMIDSYNLDFDREDRAIIGNMIDNPAETLGRPRFLFEIVANKSSGLDVDKFDYLARDCQTLGLKYGFDHQRLIGCSAVIDERICYGQKEIYSIYDMFNTRFKLHKLVYNHRASKAIEYMITDILLHADAHLKISESITDPSSFMNFTDSIIRVIEMSKEASLGASRQLIRRLRNRDLYRFVDEVLVPANTADVSEVDISTSQDSNSRLQPDDLIVFNMRANFGMRQKNPVDHVHFFQNWDSKSSFQVDRAKVSYLLPTQFEEKTIRLYSKKSDPDSVDAAKRAFRRFIRSNRIGSLFPSPEISSAGALKRHRVESANGSTP</sequence>
<proteinExistence type="predicted"/>
<feature type="domain" description="HD" evidence="1">
    <location>
        <begin position="92"/>
        <end position="232"/>
    </location>
</feature>
<evidence type="ECO:0000313" key="3">
    <source>
        <dbReference type="Proteomes" id="UP000324585"/>
    </source>
</evidence>
<protein>
    <submittedName>
        <fullName evidence="2">Deoxynucleoside triphosphate triphosphohydrolase SAMHD1-like</fullName>
    </submittedName>
</protein>
<dbReference type="GO" id="GO:0006203">
    <property type="term" value="P:dGTP catabolic process"/>
    <property type="evidence" value="ECO:0007669"/>
    <property type="project" value="TreeGrafter"/>
</dbReference>
<dbReference type="InterPro" id="IPR003607">
    <property type="entry name" value="HD/PDEase_dom"/>
</dbReference>